<protein>
    <submittedName>
        <fullName evidence="2">Uncharacterized protein</fullName>
    </submittedName>
</protein>
<dbReference type="Proteomes" id="UP000823201">
    <property type="component" value="Unassembled WGS sequence"/>
</dbReference>
<feature type="non-terminal residue" evidence="2">
    <location>
        <position position="1"/>
    </location>
</feature>
<comment type="caution">
    <text evidence="2">The sequence shown here is derived from an EMBL/GenBank/DDBJ whole genome shotgun (WGS) entry which is preliminary data.</text>
</comment>
<sequence length="83" mass="9449">THGSREKSFKKGSVKNLMLILMTKRQCVRRLRDPADFCLSEEARGAPAASEHIAIGDNKQQQTLTEPKKKKAMQDQKIRKQRG</sequence>
<keyword evidence="3" id="KW-1185">Reference proteome</keyword>
<evidence type="ECO:0000313" key="2">
    <source>
        <dbReference type="EMBL" id="MBM7659219.1"/>
    </source>
</evidence>
<dbReference type="RefSeq" id="WP_205007754.1">
    <property type="nucleotide sequence ID" value="NZ_JAFBEV010000045.1"/>
</dbReference>
<feature type="compositionally biased region" description="Basic and acidic residues" evidence="1">
    <location>
        <begin position="72"/>
        <end position="83"/>
    </location>
</feature>
<gene>
    <name evidence="2" type="ORF">JOC27_002725</name>
</gene>
<evidence type="ECO:0000256" key="1">
    <source>
        <dbReference type="SAM" id="MobiDB-lite"/>
    </source>
</evidence>
<name>A0ABS2QBR8_9BACL</name>
<accession>A0ABS2QBR8</accession>
<proteinExistence type="predicted"/>
<reference evidence="2 3" key="1">
    <citation type="submission" date="2021-01" db="EMBL/GenBank/DDBJ databases">
        <title>Genomic Encyclopedia of Type Strains, Phase IV (KMG-IV): sequencing the most valuable type-strain genomes for metagenomic binning, comparative biology and taxonomic classification.</title>
        <authorList>
            <person name="Goeker M."/>
        </authorList>
    </citation>
    <scope>NUCLEOTIDE SEQUENCE [LARGE SCALE GENOMIC DNA]</scope>
    <source>
        <strain evidence="2 3">DSM 100968</strain>
    </source>
</reference>
<evidence type="ECO:0000313" key="3">
    <source>
        <dbReference type="Proteomes" id="UP000823201"/>
    </source>
</evidence>
<organism evidence="2 3">
    <name type="scientific">Sporolactobacillus spathodeae</name>
    <dbReference type="NCBI Taxonomy" id="1465502"/>
    <lineage>
        <taxon>Bacteria</taxon>
        <taxon>Bacillati</taxon>
        <taxon>Bacillota</taxon>
        <taxon>Bacilli</taxon>
        <taxon>Bacillales</taxon>
        <taxon>Sporolactobacillaceae</taxon>
        <taxon>Sporolactobacillus</taxon>
    </lineage>
</organism>
<dbReference type="EMBL" id="JAFBEV010000045">
    <property type="protein sequence ID" value="MBM7659219.1"/>
    <property type="molecule type" value="Genomic_DNA"/>
</dbReference>
<feature type="region of interest" description="Disordered" evidence="1">
    <location>
        <begin position="43"/>
        <end position="83"/>
    </location>
</feature>